<sequence>MDSSRKSAEESTNSSQSKFKNSQKGKVKLNNPSLNQPAKKPKKCPGAGRTVSCSELPTQPLKTDSCSDLTTKTLFFNEKGWPVKVMRLTENSPPKPMKPWPTRSLTSTSSNKSPRKVKSLYTQKNPAVTKSSKENKENKGCVGIKERSASSERNIETVLRPVEPEGLEDVPVLGVHGLETELKLVLDQLDDTMGKLSSEKDKQANNDTKIPMRKNTTKLTRPTKFERMPPKSEPKESLCSARSNKYDSKEMKAYIQAKRTERKLQMSEEMRKKQEVMELQRKNLQKLREKACQVLKKSSTKTVEEVRGVSS</sequence>
<feature type="compositionally biased region" description="Basic and acidic residues" evidence="1">
    <location>
        <begin position="223"/>
        <end position="236"/>
    </location>
</feature>
<evidence type="ECO:0000313" key="2">
    <source>
        <dbReference type="EMBL" id="JAS62167.1"/>
    </source>
</evidence>
<feature type="compositionally biased region" description="Polar residues" evidence="1">
    <location>
        <begin position="103"/>
        <end position="112"/>
    </location>
</feature>
<reference evidence="2" key="1">
    <citation type="submission" date="2015-11" db="EMBL/GenBank/DDBJ databases">
        <title>De novo transcriptome assembly of four potential Pierce s Disease insect vectors from Arizona vineyards.</title>
        <authorList>
            <person name="Tassone E.E."/>
        </authorList>
    </citation>
    <scope>NUCLEOTIDE SEQUENCE</scope>
</reference>
<feature type="compositionally biased region" description="Polar residues" evidence="1">
    <location>
        <begin position="120"/>
        <end position="130"/>
    </location>
</feature>
<feature type="compositionally biased region" description="Basic and acidic residues" evidence="1">
    <location>
        <begin position="131"/>
        <end position="155"/>
    </location>
</feature>
<feature type="region of interest" description="Disordered" evidence="1">
    <location>
        <begin position="196"/>
        <end position="244"/>
    </location>
</feature>
<organism evidence="2">
    <name type="scientific">Cuerna arida</name>
    <dbReference type="NCBI Taxonomy" id="1464854"/>
    <lineage>
        <taxon>Eukaryota</taxon>
        <taxon>Metazoa</taxon>
        <taxon>Ecdysozoa</taxon>
        <taxon>Arthropoda</taxon>
        <taxon>Hexapoda</taxon>
        <taxon>Insecta</taxon>
        <taxon>Pterygota</taxon>
        <taxon>Neoptera</taxon>
        <taxon>Paraneoptera</taxon>
        <taxon>Hemiptera</taxon>
        <taxon>Auchenorrhyncha</taxon>
        <taxon>Membracoidea</taxon>
        <taxon>Cicadellidae</taxon>
        <taxon>Cicadellinae</taxon>
        <taxon>Proconiini</taxon>
        <taxon>Cuerna</taxon>
    </lineage>
</organism>
<gene>
    <name evidence="2" type="ORF">g.13224</name>
</gene>
<feature type="region of interest" description="Disordered" evidence="1">
    <location>
        <begin position="87"/>
        <end position="162"/>
    </location>
</feature>
<protein>
    <submittedName>
        <fullName evidence="2">Uncharacterized protein</fullName>
    </submittedName>
</protein>
<name>A0A1B6GIC0_9HEMI</name>
<feature type="compositionally biased region" description="Polar residues" evidence="1">
    <location>
        <begin position="51"/>
        <end position="66"/>
    </location>
</feature>
<feature type="region of interest" description="Disordered" evidence="1">
    <location>
        <begin position="1"/>
        <end position="66"/>
    </location>
</feature>
<accession>A0A1B6GIC0</accession>
<evidence type="ECO:0000256" key="1">
    <source>
        <dbReference type="SAM" id="MobiDB-lite"/>
    </source>
</evidence>
<proteinExistence type="predicted"/>
<dbReference type="EMBL" id="GECZ01007602">
    <property type="protein sequence ID" value="JAS62167.1"/>
    <property type="molecule type" value="Transcribed_RNA"/>
</dbReference>
<dbReference type="AlphaFoldDB" id="A0A1B6GIC0"/>